<dbReference type="Proteomes" id="UP001065373">
    <property type="component" value="Chromosome"/>
</dbReference>
<proteinExistence type="predicted"/>
<dbReference type="Proteomes" id="UP001369247">
    <property type="component" value="Unassembled WGS sequence"/>
</dbReference>
<accession>A0A9E7UMM4</accession>
<dbReference type="EMBL" id="JAXUHJ010000003">
    <property type="protein sequence ID" value="MEJ8542182.1"/>
    <property type="molecule type" value="Genomic_DNA"/>
</dbReference>
<dbReference type="Pfam" id="PF12804">
    <property type="entry name" value="NTP_transf_3"/>
    <property type="match status" value="1"/>
</dbReference>
<dbReference type="InterPro" id="IPR005245">
    <property type="entry name" value="CHP00454"/>
</dbReference>
<reference evidence="4" key="1">
    <citation type="submission" date="2022-09" db="EMBL/GenBank/DDBJ databases">
        <title>Characterization of three MwoI isoschizomers from sequenced genome and metagenomes.</title>
        <authorList>
            <person name="Fomenkov A."/>
            <person name="Xu S.Y."/>
            <person name="Roberts R.J."/>
        </authorList>
    </citation>
    <scope>NUCLEOTIDE SEQUENCE</scope>
    <source>
        <strain evidence="4">DSM 2970</strain>
    </source>
</reference>
<dbReference type="InterPro" id="IPR029044">
    <property type="entry name" value="Nucleotide-diphossugar_trans"/>
</dbReference>
<dbReference type="GeneID" id="75107145"/>
<evidence type="ECO:0000313" key="3">
    <source>
        <dbReference type="EMBL" id="MEJ8542182.1"/>
    </source>
</evidence>
<sequence length="214" mass="23574">MANHKLSGPDGMRALVMAGGRGTRLKMDNEKPLIRVLGRPLIDHVLENLESADKITDITVVTSPNTPQTEKHVKDKGYAVIRTSGRGYVEDLQEVLEKLEGHPAEPLFIMNADLPLVSGSTIDWIISEYTSSEEPAMCVAVPEELCRKHGIDVNGWMDGLVPCGVNILMSRNIVQTEKILEASILELAVNVNTPRDLRILEEILGENDGRKEAD</sequence>
<dbReference type="EMBL" id="CP104550">
    <property type="protein sequence ID" value="UXH31433.1"/>
    <property type="molecule type" value="Genomic_DNA"/>
</dbReference>
<keyword evidence="1" id="KW-0808">Transferase</keyword>
<dbReference type="Gene3D" id="3.90.550.10">
    <property type="entry name" value="Spore Coat Polysaccharide Biosynthesis Protein SpsA, Chain A"/>
    <property type="match status" value="1"/>
</dbReference>
<dbReference type="SUPFAM" id="SSF53448">
    <property type="entry name" value="Nucleotide-diphospho-sugar transferases"/>
    <property type="match status" value="1"/>
</dbReference>
<dbReference type="PANTHER" id="PTHR19136">
    <property type="entry name" value="MOLYBDENUM COFACTOR GUANYLYLTRANSFERASE"/>
    <property type="match status" value="1"/>
</dbReference>
<gene>
    <name evidence="4" type="ORF">N5910_07795</name>
    <name evidence="3" type="ORF">U2150_01560</name>
</gene>
<dbReference type="GO" id="GO:0016779">
    <property type="term" value="F:nucleotidyltransferase activity"/>
    <property type="evidence" value="ECO:0007669"/>
    <property type="project" value="UniProtKB-ARBA"/>
</dbReference>
<dbReference type="InterPro" id="IPR025877">
    <property type="entry name" value="MobA-like_NTP_Trfase"/>
</dbReference>
<dbReference type="PANTHER" id="PTHR19136:SF86">
    <property type="entry name" value="ADENOSYLCOBINAMIDE-PHOSPHATE GUANYLYLTRANSFERASE"/>
    <property type="match status" value="1"/>
</dbReference>
<evidence type="ECO:0000259" key="2">
    <source>
        <dbReference type="Pfam" id="PF12804"/>
    </source>
</evidence>
<feature type="domain" description="MobA-like NTP transferase" evidence="2">
    <location>
        <begin position="14"/>
        <end position="143"/>
    </location>
</feature>
<evidence type="ECO:0000313" key="4">
    <source>
        <dbReference type="EMBL" id="UXH31433.1"/>
    </source>
</evidence>
<name>A0A9E7UMM4_METWO</name>
<dbReference type="NCBIfam" id="TIGR00454">
    <property type="entry name" value="TIGR00454 family protein"/>
    <property type="match status" value="1"/>
</dbReference>
<keyword evidence="5" id="KW-1185">Reference proteome</keyword>
<reference evidence="3 5" key="2">
    <citation type="submission" date="2023-12" db="EMBL/GenBank/DDBJ databases">
        <title>Phenotypic and Genomic Characterization of Methanothermobacter wolfeii Strain BSEL, a CO2-Capturing Archaeon with Minimal Nutrient Requirements.</title>
        <authorList>
            <person name="Ale Enriquez F."/>
            <person name="Ahring B.K."/>
        </authorList>
    </citation>
    <scope>NUCLEOTIDE SEQUENCE [LARGE SCALE GENOMIC DNA]</scope>
    <source>
        <strain evidence="3 5">BSEL-1</strain>
    </source>
</reference>
<protein>
    <submittedName>
        <fullName evidence="4">TIGR00454 family protein</fullName>
    </submittedName>
</protein>
<organism evidence="4">
    <name type="scientific">Methanothermobacter wolfeii</name>
    <name type="common">Methanobacterium wolfei</name>
    <dbReference type="NCBI Taxonomy" id="145261"/>
    <lineage>
        <taxon>Archaea</taxon>
        <taxon>Methanobacteriati</taxon>
        <taxon>Methanobacteriota</taxon>
        <taxon>Methanomada group</taxon>
        <taxon>Methanobacteria</taxon>
        <taxon>Methanobacteriales</taxon>
        <taxon>Methanobacteriaceae</taxon>
        <taxon>Methanothermobacter</taxon>
    </lineage>
</organism>
<dbReference type="AlphaFoldDB" id="A0A9E7UMM4"/>
<dbReference type="RefSeq" id="WP_261599522.1">
    <property type="nucleotide sequence ID" value="NZ_CP104550.1"/>
</dbReference>
<evidence type="ECO:0000256" key="1">
    <source>
        <dbReference type="ARBA" id="ARBA00022679"/>
    </source>
</evidence>
<evidence type="ECO:0000313" key="5">
    <source>
        <dbReference type="Proteomes" id="UP001369247"/>
    </source>
</evidence>